<reference evidence="3" key="2">
    <citation type="submission" date="2016-04" db="EMBL/GenBank/DDBJ databases">
        <title>First Complete Genome Sequence of a Subdivision 6 Acidobacterium.</title>
        <authorList>
            <person name="Huang S."/>
            <person name="Vieira S."/>
            <person name="Bunk B."/>
            <person name="Riedel T."/>
            <person name="Sproeer C."/>
            <person name="Overmann J."/>
        </authorList>
    </citation>
    <scope>NUCLEOTIDE SEQUENCE [LARGE SCALE GENOMIC DNA]</scope>
    <source>
        <strain evidence="3">DSM 100886 HEG_-6_39</strain>
    </source>
</reference>
<dbReference type="KEGG" id="abac:LuPra_05889"/>
<protein>
    <recommendedName>
        <fullName evidence="1">DUF488 domain-containing protein</fullName>
    </recommendedName>
</protein>
<dbReference type="Pfam" id="PF22751">
    <property type="entry name" value="DUF488-N3a"/>
    <property type="match status" value="1"/>
</dbReference>
<reference evidence="2 3" key="1">
    <citation type="journal article" date="2016" name="Genome Announc.">
        <title>First Complete Genome Sequence of a Subdivision 6 Acidobacterium Strain.</title>
        <authorList>
            <person name="Huang S."/>
            <person name="Vieira S."/>
            <person name="Bunk B."/>
            <person name="Riedel T."/>
            <person name="Sproer C."/>
            <person name="Overmann J."/>
        </authorList>
    </citation>
    <scope>NUCLEOTIDE SEQUENCE [LARGE SCALE GENOMIC DNA]</scope>
    <source>
        <strain evidence="3">DSM 100886 HEG_-6_39</strain>
    </source>
</reference>
<dbReference type="InterPro" id="IPR054495">
    <property type="entry name" value="DUF488-N3a"/>
</dbReference>
<evidence type="ECO:0000313" key="3">
    <source>
        <dbReference type="Proteomes" id="UP000076079"/>
    </source>
</evidence>
<evidence type="ECO:0000259" key="1">
    <source>
        <dbReference type="Pfam" id="PF22751"/>
    </source>
</evidence>
<feature type="domain" description="DUF488" evidence="1">
    <location>
        <begin position="3"/>
        <end position="124"/>
    </location>
</feature>
<proteinExistence type="predicted"/>
<evidence type="ECO:0000313" key="2">
    <source>
        <dbReference type="EMBL" id="AMY12610.1"/>
    </source>
</evidence>
<dbReference type="RefSeq" id="WP_110174050.1">
    <property type="nucleotide sequence ID" value="NZ_CP015136.1"/>
</dbReference>
<dbReference type="STRING" id="1855912.LuPra_05889"/>
<name>A0A143PX12_LUTPR</name>
<accession>A0A143PX12</accession>
<dbReference type="Proteomes" id="UP000076079">
    <property type="component" value="Chromosome"/>
</dbReference>
<dbReference type="AlphaFoldDB" id="A0A143PX12"/>
<organism evidence="2 3">
    <name type="scientific">Luteitalea pratensis</name>
    <dbReference type="NCBI Taxonomy" id="1855912"/>
    <lineage>
        <taxon>Bacteria</taxon>
        <taxon>Pseudomonadati</taxon>
        <taxon>Acidobacteriota</taxon>
        <taxon>Vicinamibacteria</taxon>
        <taxon>Vicinamibacterales</taxon>
        <taxon>Vicinamibacteraceae</taxon>
        <taxon>Luteitalea</taxon>
    </lineage>
</organism>
<keyword evidence="3" id="KW-1185">Reference proteome</keyword>
<gene>
    <name evidence="2" type="ORF">LuPra_05889</name>
</gene>
<dbReference type="EMBL" id="CP015136">
    <property type="protein sequence ID" value="AMY12610.1"/>
    <property type="molecule type" value="Genomic_DNA"/>
</dbReference>
<dbReference type="PATRIC" id="fig|1813736.3.peg.6190"/>
<dbReference type="OrthoDB" id="9790745at2"/>
<sequence length="130" mass="14369">MPIAIVRLGTSRIAGEGVRIGTVRRPPRGVPKAEFASRDFYDVWMPTLAPSDGLVAVGQNAADDKAWAMFTRKYRAEMNAPEPSRLLDLLAALSQQTNLSVGCYCEDEARCHRSVLRELLVERGAIVREP</sequence>